<dbReference type="Pfam" id="PF00641">
    <property type="entry name" value="Zn_ribbon_RanBP"/>
    <property type="match status" value="2"/>
</dbReference>
<dbReference type="STRING" id="224129.A0A1W4X5S2"/>
<dbReference type="RefSeq" id="XP_018328177.1">
    <property type="nucleotide sequence ID" value="XM_018472675.2"/>
</dbReference>
<evidence type="ECO:0000256" key="5">
    <source>
        <dbReference type="ARBA" id="ARBA00022553"/>
    </source>
</evidence>
<dbReference type="GO" id="GO:0031965">
    <property type="term" value="C:nuclear membrane"/>
    <property type="evidence" value="ECO:0007669"/>
    <property type="project" value="UniProtKB-SubCell"/>
</dbReference>
<dbReference type="PROSITE" id="PS50196">
    <property type="entry name" value="RANBD1"/>
    <property type="match status" value="4"/>
</dbReference>
<dbReference type="SUPFAM" id="SSF48452">
    <property type="entry name" value="TPR-like"/>
    <property type="match status" value="1"/>
</dbReference>
<feature type="region of interest" description="Disordered" evidence="24">
    <location>
        <begin position="2447"/>
        <end position="2565"/>
    </location>
</feature>
<dbReference type="GO" id="GO:0051028">
    <property type="term" value="P:mRNA transport"/>
    <property type="evidence" value="ECO:0007669"/>
    <property type="project" value="UniProtKB-KW"/>
</dbReference>
<dbReference type="SMART" id="SM00028">
    <property type="entry name" value="TPR"/>
    <property type="match status" value="1"/>
</dbReference>
<feature type="compositionally biased region" description="Basic and acidic residues" evidence="24">
    <location>
        <begin position="1683"/>
        <end position="1702"/>
    </location>
</feature>
<keyword evidence="28" id="KW-0436">Ligase</keyword>
<dbReference type="Proteomes" id="UP000192223">
    <property type="component" value="Unplaced"/>
</dbReference>
<dbReference type="InterPro" id="IPR001876">
    <property type="entry name" value="Znf_RanBP2"/>
</dbReference>
<evidence type="ECO:0000256" key="19">
    <source>
        <dbReference type="ARBA" id="ARBA00078197"/>
    </source>
</evidence>
<evidence type="ECO:0000256" key="21">
    <source>
        <dbReference type="PROSITE-ProRule" id="PRU00322"/>
    </source>
</evidence>
<feature type="domain" description="RanBP2-type" evidence="26">
    <location>
        <begin position="1728"/>
        <end position="1757"/>
    </location>
</feature>
<dbReference type="InterPro" id="IPR011993">
    <property type="entry name" value="PH-like_dom_sf"/>
</dbReference>
<dbReference type="FunFam" id="4.10.1060.10:FF:000003">
    <property type="entry name" value="E3 SUMO-protein ligase RanBP2"/>
    <property type="match status" value="1"/>
</dbReference>
<feature type="compositionally biased region" description="Polar residues" evidence="24">
    <location>
        <begin position="1265"/>
        <end position="1284"/>
    </location>
</feature>
<keyword evidence="15" id="KW-0472">Membrane</keyword>
<accession>A0A1W4X5S2</accession>
<keyword evidence="10" id="KW-0862">Zinc</keyword>
<keyword evidence="11" id="KW-0653">Protein transport</keyword>
<evidence type="ECO:0000313" key="28">
    <source>
        <dbReference type="RefSeq" id="XP_018328177.1"/>
    </source>
</evidence>
<keyword evidence="9" id="KW-0509">mRNA transport</keyword>
<keyword evidence="13" id="KW-0238">DNA-binding</keyword>
<keyword evidence="6" id="KW-0479">Metal-binding</keyword>
<dbReference type="SUPFAM" id="SSF50729">
    <property type="entry name" value="PH domain-like"/>
    <property type="match status" value="5"/>
</dbReference>
<dbReference type="PANTHER" id="PTHR23138">
    <property type="entry name" value="RAN BINDING PROTEIN"/>
    <property type="match status" value="1"/>
</dbReference>
<dbReference type="PROSITE" id="PS50199">
    <property type="entry name" value="ZF_RANBP2_2"/>
    <property type="match status" value="2"/>
</dbReference>
<feature type="domain" description="RanBD1" evidence="25">
    <location>
        <begin position="1295"/>
        <end position="1429"/>
    </location>
</feature>
<dbReference type="Gene3D" id="4.10.1060.10">
    <property type="entry name" value="Zinc finger, RanBP2-type"/>
    <property type="match status" value="2"/>
</dbReference>
<dbReference type="InterPro" id="IPR036443">
    <property type="entry name" value="Znf_RanBP2_sf"/>
</dbReference>
<dbReference type="Pfam" id="PF00638">
    <property type="entry name" value="Ran_BP1"/>
    <property type="match status" value="4"/>
</dbReference>
<dbReference type="PANTHER" id="PTHR23138:SF87">
    <property type="entry name" value="E3 SUMO-PROTEIN LIGASE RANBP2"/>
    <property type="match status" value="1"/>
</dbReference>
<evidence type="ECO:0000256" key="2">
    <source>
        <dbReference type="ARBA" id="ARBA00004126"/>
    </source>
</evidence>
<reference evidence="28" key="1">
    <citation type="submission" date="2025-08" db="UniProtKB">
        <authorList>
            <consortium name="RefSeq"/>
        </authorList>
    </citation>
    <scope>IDENTIFICATION</scope>
    <source>
        <tissue evidence="28">Entire body</tissue>
    </source>
</reference>
<comment type="subcellular location">
    <subcellularLocation>
        <location evidence="2">Nucleus membrane</location>
    </subcellularLocation>
    <subcellularLocation>
        <location evidence="3">Nucleus</location>
        <location evidence="3">Nuclear pore complex</location>
    </subcellularLocation>
</comment>
<evidence type="ECO:0000256" key="10">
    <source>
        <dbReference type="ARBA" id="ARBA00022833"/>
    </source>
</evidence>
<evidence type="ECO:0000256" key="4">
    <source>
        <dbReference type="ARBA" id="ARBA00022448"/>
    </source>
</evidence>
<dbReference type="OrthoDB" id="2357150at2759"/>
<dbReference type="InterPro" id="IPR045255">
    <property type="entry name" value="RanBP1-like"/>
</dbReference>
<dbReference type="KEGG" id="apln:108738990"/>
<dbReference type="SMART" id="SM00160">
    <property type="entry name" value="RanBD"/>
    <property type="match status" value="4"/>
</dbReference>
<dbReference type="GO" id="GO:0005096">
    <property type="term" value="F:GTPase activator activity"/>
    <property type="evidence" value="ECO:0007669"/>
    <property type="project" value="TreeGrafter"/>
</dbReference>
<evidence type="ECO:0000256" key="7">
    <source>
        <dbReference type="ARBA" id="ARBA00022737"/>
    </source>
</evidence>
<feature type="region of interest" description="Disordered" evidence="24">
    <location>
        <begin position="1985"/>
        <end position="2010"/>
    </location>
</feature>
<dbReference type="FunFam" id="1.25.40.10:FF:000582">
    <property type="entry name" value="E3 SUMO-protein ligase RanBP2"/>
    <property type="match status" value="1"/>
</dbReference>
<feature type="domain" description="RanBP2-type" evidence="26">
    <location>
        <begin position="1830"/>
        <end position="1859"/>
    </location>
</feature>
<keyword evidence="14" id="KW-0906">Nuclear pore complex</keyword>
<evidence type="ECO:0000256" key="6">
    <source>
        <dbReference type="ARBA" id="ARBA00022723"/>
    </source>
</evidence>
<evidence type="ECO:0000256" key="17">
    <source>
        <dbReference type="ARBA" id="ARBA00060842"/>
    </source>
</evidence>
<dbReference type="GO" id="GO:0015031">
    <property type="term" value="P:protein transport"/>
    <property type="evidence" value="ECO:0007669"/>
    <property type="project" value="UniProtKB-KW"/>
</dbReference>
<dbReference type="PROSITE" id="PS50005">
    <property type="entry name" value="TPR"/>
    <property type="match status" value="1"/>
</dbReference>
<proteinExistence type="inferred from homology"/>
<dbReference type="GeneID" id="108738990"/>
<evidence type="ECO:0000256" key="24">
    <source>
        <dbReference type="SAM" id="MobiDB-lite"/>
    </source>
</evidence>
<sequence>MFTTKLEVDKHVENNIKKINNERERNLRGYAFAKLYYKVGDYESARRFVSAYLHVKPSAEAYNLLGKTLEKQEKYDSALEAYRRSFELDSKQNNLLIKICELLALENTNFDLTGARYYCEKAQKIDPKNPVLYSLKEKIIKLESDNPNDITQLYLNELEMQPNNINSRIKLLRHLLEYDKIDEAYKHVYELEQQNLPVFANSLSWYEVSTEVLLRYQSNNLVNSNLTWEFWLLLLTILDKFSALSLDEYFTSTKSSTDYVTCVYNFDQTLFLAEEKLIKDCPERPLIQEFINHYKGQLALYLTTLLFKQAKKDLISYKEASQITLPLLFVAFHTEPPDLESIWLSHADDKYKRLMKRWHVEASYRCSQAGHILTSAAKNKKHLVIEKTQQLCSGLWRPQIFKKIFVTRDQQAKIKSSFFVNSSSLTDFPITLSNKNNILKFDQVGQLLYPNSLHHLIWIGLNTILPSFDCSVFDGLPYSVKHLENSSAESLSLLDIQAFFYCAVFCAEAQIEESKRNILLHKDKPEVLPASITNALGTVNQHKWFTIAYQMYKKELSHNLVEIRTTLIRGLEVVRCIGNHGLSANLLIKLARVFVERAKNCTKHSEIEANNAHAELYWKTAITILEKLRNKRAVTYTKDTLFDCKSRAMTYDEIVSTIDEGKLFLATRLISLKDYEKALNILENIKDPYASFYQGQIYFKMAEEQIGQNRQNLTSEMRNQYIILLTRTRDSYYLTLDRLRDPSADHKHPLNAQLGDEIEKVEKLISKFDTDINGFKNDGESLLEDNFSFFASTGDNPNIHTIHTLPNSSFNGHVTPKRDSSRSVYLTPKLEGSFRHEARPSPERLDAQLRQLQTVRDSAFTQILEQNRVMVESLKDVIKTTVEELKSVKTSVEELKDIKKSLNELKNSVDDLQNFRDVTDMVQEMKKEIAELKSGSNKPKHNQLNDEDLYVLDEEFGGDYNINANLGNLNQGLYSNYQNRVQPANALPYALYAGMYPPLYPFPGLGLPQAGALPFGQDAQVPDFRGLTQTLGQTLYGQQSLGQTSLNQTLPGQPLNAQTLTHPLSSHTLGQLGQTLNAQTIGQIGQTLNTHGTSQLSQALSSQTLSQQSPFAHLNLGQQTLGQSTNLTQSTGLAGAPLLQSNLFKDKLDTGLAITSMPTTSLQSSYTPSSVASSKAPPINVVITSSDPLPKTTAQAPQILSVTIPPQHLKGNLPPKSQPHGYQIPVTTSALQTMFSAPSVLHSVISSTSSQSLSSAAIASDKITTQTSSNKQVLEKSNLSNASVGSAEEHDPCPDFKPIIDLPDEVPLNTGEENEEELFCHRAKLFRYDNKEWKERGIGKLKILKNKTTGKIRVLMRREQVLKICANHFITKDMILTPMPKSDRAYMWVANDFADEKVVLEKLCVRFKTAEEAEKFAETFEKAKKDINNAFADKLEITNKIETTTKSSISTPQPQSAGFGGFVFTSTPTFKLKENVTVTPIPTTQHESPKTSPFASFSFTKPTTSETVAVPLSFVSSPLTAATENPQNKSDKSAVDDSQPDDDFKPTVEFKPVVPLPDLVEIKTGEEGSEILFQSRAKLLRFDPETKEWKERGIGDIKILKDKTIRLVMRREQVHKVCCNHQLFKTTDFTKMGAKAFSWCAQDFSEGVLKPEMFAIRFKSEEQADNFFKAVQSAQQLLNNKNVVEENKETENTSTSRDDKKIKSTPPEPSPKPSEPAKQGWGDKFKPKSGSWECKNCYIINDIKDTHCVACETAKSGTTPKKSDSGESGPQFSFGLSSANGGFSFGQKAPPAAAISSPSLFGPQITSSPATSTSTTVQATSGWGDAFKPKEGSWNCTDCLIRNDPDKLYCVACEAPKDNSVPRKEVSKGVNLDTPGVKFTFGCSPSIATVTSTTASNIFSAVTTSTPGSTFTFGVPSSTSVTNTFGLNSFSFGIANDLKPVTETSISTPNSTSFNFTLTKPAKATTKEHEESKENFVFGSPQKYTFEFTPRSPRRQSSGPGEEESDGYVEDEGDQIYFKPVIPLPDKIEVKTGEEEEDVLYCHRAKLFRFVDGEWKERGVGDLKILYQQKNGKLRVLMRRDQVLKICLNHWLTPAVEYLPKDDKTWLFSAPDFSEGEINQWQFCLRFKNAEVANEFKKAVADALDKIKGDPKAKSVSDFNVKEKVVVEEPNSSLVLSKDSDVEFVSETIVTPEEEKEALRLGLPPKFMSYRQLPDCTCDICKREDELLGSPFQTDLVKSTTSAAEIKSKTKEILTAPKFVFGTPTAATTTVSTTFSFGAASNTTSNLTKSSEPLKTILSKPSVLENVANKKEEALFEFSSAAKKETSPLSTFTFSLKPSTNFGSKQSDLKTEDANGSSFFFDTTPTNSFSTGNLFSLPSTTATSTIFGSPSALLAKPSDSNTVFGGSKTEKPFANVFGGGSNTSIFTTASSLNTSPEVSNHIFGSAAVSKSQEKTDSVTNLPESNKLLNTCGSEKSGSEPEFLKVDPGLSFASLAASSQSTEPKSTEKDKEQQPFTFLGAGAPVFSSLSKKDPERADPDKNKTDEEAESVGTGTNVDEEYDPHYEPVVPLPDQIVVTTGEEEETVKFSERAKLYRFDANTKEWKERGVGNIKILYHPEKGTYRLLLRREQVHKVVLNMLITPTLDLQPLSTSDKAWMWFGMNYTEDTNQLEKLAVRFKYIEQAALFSNAISDAIASIKVQQQVNNTVPSFVQNFGQSSAQKSVDDEEDEDAEDEDCDVEDEEEEDDDDDDDDDDDERSTMFKKRCTLSEELQSGEWKDAGTGELEIYYDSEIYGARINMTDDSGELICSTIIAQNTPVEQEGKECTWKAVEWSTAIPYRRHLKATFSNETAADEFHMTYLEGVQYAHATDICDDVYLEHLENNEN</sequence>
<keyword evidence="5" id="KW-0597">Phosphoprotein</keyword>
<comment type="cofactor">
    <cofactor evidence="1">
        <name>Zn(2+)</name>
        <dbReference type="ChEBI" id="CHEBI:29105"/>
    </cofactor>
</comment>
<keyword evidence="23" id="KW-0175">Coiled coil</keyword>
<feature type="compositionally biased region" description="Basic and acidic residues" evidence="24">
    <location>
        <begin position="2529"/>
        <end position="2544"/>
    </location>
</feature>
<dbReference type="CDD" id="cd13171">
    <property type="entry name" value="RanBD1_RanBP2_insect-like"/>
    <property type="match status" value="1"/>
</dbReference>
<protein>
    <recommendedName>
        <fullName evidence="18">Nuclear pore complex protein Nup153</fullName>
    </recommendedName>
    <alternativeName>
        <fullName evidence="20">153 kDa nucleoporin</fullName>
    </alternativeName>
    <alternativeName>
        <fullName evidence="19">Nucleoporin Nup153</fullName>
    </alternativeName>
</protein>
<comment type="similarity">
    <text evidence="17">Belongs to the NUP153 family.</text>
</comment>
<feature type="region of interest" description="Disordered" evidence="24">
    <location>
        <begin position="1265"/>
        <end position="1293"/>
    </location>
</feature>
<evidence type="ECO:0000256" key="13">
    <source>
        <dbReference type="ARBA" id="ARBA00023125"/>
    </source>
</evidence>
<evidence type="ECO:0000256" key="3">
    <source>
        <dbReference type="ARBA" id="ARBA00004567"/>
    </source>
</evidence>
<feature type="domain" description="RanBD1" evidence="25">
    <location>
        <begin position="2563"/>
        <end position="2699"/>
    </location>
</feature>
<dbReference type="FunCoup" id="A0A1W4X5S2">
    <property type="interactions" value="2108"/>
</dbReference>
<feature type="compositionally biased region" description="Polar residues" evidence="24">
    <location>
        <begin position="2457"/>
        <end position="2475"/>
    </location>
</feature>
<feature type="region of interest" description="Disordered" evidence="24">
    <location>
        <begin position="2716"/>
        <end position="2763"/>
    </location>
</feature>
<dbReference type="FunFam" id="4.10.1060.10:FF:000001">
    <property type="entry name" value="Nuclear pore complex protein Nup153"/>
    <property type="match status" value="1"/>
</dbReference>
<dbReference type="SMART" id="SM00547">
    <property type="entry name" value="ZnF_RBZ"/>
    <property type="match status" value="2"/>
</dbReference>
<feature type="compositionally biased region" description="Acidic residues" evidence="24">
    <location>
        <begin position="2001"/>
        <end position="2010"/>
    </location>
</feature>
<keyword evidence="12" id="KW-0811">Translocation</keyword>
<evidence type="ECO:0000256" key="22">
    <source>
        <dbReference type="PROSITE-ProRule" id="PRU00339"/>
    </source>
</evidence>
<dbReference type="FunFam" id="2.30.29.30:FF:000018">
    <property type="entry name" value="E3 SUMO-protein ligase RanBP2"/>
    <property type="match status" value="4"/>
</dbReference>
<evidence type="ECO:0000259" key="25">
    <source>
        <dbReference type="PROSITE" id="PS50196"/>
    </source>
</evidence>
<feature type="domain" description="RanBD1" evidence="25">
    <location>
        <begin position="1549"/>
        <end position="1680"/>
    </location>
</feature>
<feature type="repeat" description="TPR" evidence="22">
    <location>
        <begin position="59"/>
        <end position="92"/>
    </location>
</feature>
<dbReference type="PROSITE" id="PS50293">
    <property type="entry name" value="TPR_REGION"/>
    <property type="match status" value="1"/>
</dbReference>
<evidence type="ECO:0000313" key="27">
    <source>
        <dbReference type="Proteomes" id="UP000192223"/>
    </source>
</evidence>
<dbReference type="PROSITE" id="PS01358">
    <property type="entry name" value="ZF_RANBP2_1"/>
    <property type="match status" value="2"/>
</dbReference>
<name>A0A1W4X5S2_AGRPL</name>
<evidence type="ECO:0000256" key="8">
    <source>
        <dbReference type="ARBA" id="ARBA00022771"/>
    </source>
</evidence>
<evidence type="ECO:0000256" key="15">
    <source>
        <dbReference type="ARBA" id="ARBA00023136"/>
    </source>
</evidence>
<dbReference type="SUPFAM" id="SSF90209">
    <property type="entry name" value="Ran binding protein zinc finger-like"/>
    <property type="match status" value="2"/>
</dbReference>
<dbReference type="InterPro" id="IPR011990">
    <property type="entry name" value="TPR-like_helical_dom_sf"/>
</dbReference>
<dbReference type="GO" id="GO:0016874">
    <property type="term" value="F:ligase activity"/>
    <property type="evidence" value="ECO:0007669"/>
    <property type="project" value="UniProtKB-KW"/>
</dbReference>
<dbReference type="GO" id="GO:0003677">
    <property type="term" value="F:DNA binding"/>
    <property type="evidence" value="ECO:0007669"/>
    <property type="project" value="UniProtKB-KW"/>
</dbReference>
<dbReference type="InParanoid" id="A0A1W4X5S2"/>
<organism evidence="27 28">
    <name type="scientific">Agrilus planipennis</name>
    <name type="common">Emerald ash borer</name>
    <name type="synonym">Agrilus marcopoli</name>
    <dbReference type="NCBI Taxonomy" id="224129"/>
    <lineage>
        <taxon>Eukaryota</taxon>
        <taxon>Metazoa</taxon>
        <taxon>Ecdysozoa</taxon>
        <taxon>Arthropoda</taxon>
        <taxon>Hexapoda</taxon>
        <taxon>Insecta</taxon>
        <taxon>Pterygota</taxon>
        <taxon>Neoptera</taxon>
        <taxon>Endopterygota</taxon>
        <taxon>Coleoptera</taxon>
        <taxon>Polyphaga</taxon>
        <taxon>Elateriformia</taxon>
        <taxon>Buprestoidea</taxon>
        <taxon>Buprestidae</taxon>
        <taxon>Agrilinae</taxon>
        <taxon>Agrilus</taxon>
    </lineage>
</organism>
<evidence type="ECO:0000256" key="12">
    <source>
        <dbReference type="ARBA" id="ARBA00023010"/>
    </source>
</evidence>
<feature type="compositionally biased region" description="Low complexity" evidence="24">
    <location>
        <begin position="2489"/>
        <end position="2500"/>
    </location>
</feature>
<dbReference type="GO" id="GO:0005737">
    <property type="term" value="C:cytoplasm"/>
    <property type="evidence" value="ECO:0007669"/>
    <property type="project" value="TreeGrafter"/>
</dbReference>
<feature type="compositionally biased region" description="Polar residues" evidence="24">
    <location>
        <begin position="1519"/>
        <end position="1528"/>
    </location>
</feature>
<feature type="compositionally biased region" description="Acidic residues" evidence="24">
    <location>
        <begin position="2724"/>
        <end position="2756"/>
    </location>
</feature>
<gene>
    <name evidence="28" type="primary">LOC108738990</name>
</gene>
<evidence type="ECO:0000256" key="11">
    <source>
        <dbReference type="ARBA" id="ARBA00022927"/>
    </source>
</evidence>
<evidence type="ECO:0000256" key="23">
    <source>
        <dbReference type="SAM" id="Coils"/>
    </source>
</evidence>
<evidence type="ECO:0000256" key="9">
    <source>
        <dbReference type="ARBA" id="ARBA00022816"/>
    </source>
</evidence>
<evidence type="ECO:0000256" key="18">
    <source>
        <dbReference type="ARBA" id="ARBA00068609"/>
    </source>
</evidence>
<keyword evidence="22" id="KW-0802">TPR repeat</keyword>
<feature type="coiled-coil region" evidence="23">
    <location>
        <begin position="885"/>
        <end position="915"/>
    </location>
</feature>
<dbReference type="GO" id="GO:0005643">
    <property type="term" value="C:nuclear pore"/>
    <property type="evidence" value="ECO:0007669"/>
    <property type="project" value="UniProtKB-SubCell"/>
</dbReference>
<keyword evidence="7" id="KW-0677">Repeat</keyword>
<feature type="domain" description="RanBD1" evidence="25">
    <location>
        <begin position="2017"/>
        <end position="2149"/>
    </location>
</feature>
<dbReference type="InterPro" id="IPR019734">
    <property type="entry name" value="TPR_rpt"/>
</dbReference>
<feature type="region of interest" description="Disordered" evidence="24">
    <location>
        <begin position="1681"/>
        <end position="1725"/>
    </location>
</feature>
<evidence type="ECO:0000259" key="26">
    <source>
        <dbReference type="PROSITE" id="PS50199"/>
    </source>
</evidence>
<keyword evidence="27" id="KW-1185">Reference proteome</keyword>
<keyword evidence="8 21" id="KW-0863">Zinc-finger</keyword>
<evidence type="ECO:0000256" key="14">
    <source>
        <dbReference type="ARBA" id="ARBA00023132"/>
    </source>
</evidence>
<evidence type="ECO:0000256" key="16">
    <source>
        <dbReference type="ARBA" id="ARBA00023242"/>
    </source>
</evidence>
<dbReference type="GO" id="GO:0008270">
    <property type="term" value="F:zinc ion binding"/>
    <property type="evidence" value="ECO:0007669"/>
    <property type="project" value="UniProtKB-KW"/>
</dbReference>
<keyword evidence="4" id="KW-0813">Transport</keyword>
<dbReference type="Gene3D" id="2.30.29.30">
    <property type="entry name" value="Pleckstrin-homology domain (PH domain)/Phosphotyrosine-binding domain (PTB)"/>
    <property type="match status" value="5"/>
</dbReference>
<evidence type="ECO:0000256" key="20">
    <source>
        <dbReference type="ARBA" id="ARBA00079437"/>
    </source>
</evidence>
<feature type="region of interest" description="Disordered" evidence="24">
    <location>
        <begin position="1519"/>
        <end position="1547"/>
    </location>
</feature>
<dbReference type="InterPro" id="IPR000156">
    <property type="entry name" value="Ran_bind_dom"/>
</dbReference>
<keyword evidence="16" id="KW-0539">Nucleus</keyword>
<evidence type="ECO:0000256" key="1">
    <source>
        <dbReference type="ARBA" id="ARBA00001947"/>
    </source>
</evidence>
<dbReference type="Gene3D" id="1.25.40.10">
    <property type="entry name" value="Tetratricopeptide repeat domain"/>
    <property type="match status" value="1"/>
</dbReference>